<evidence type="ECO:0000256" key="10">
    <source>
        <dbReference type="HAMAP-Rule" id="MF_00454"/>
    </source>
</evidence>
<comment type="similarity">
    <text evidence="7 10">Belongs to the fluoride channel Fluc/FEX (TC 1.A.43) family.</text>
</comment>
<dbReference type="PANTHER" id="PTHR28259:SF1">
    <property type="entry name" value="FLUORIDE EXPORT PROTEIN 1-RELATED"/>
    <property type="match status" value="1"/>
</dbReference>
<evidence type="ECO:0000313" key="13">
    <source>
        <dbReference type="Proteomes" id="UP000573001"/>
    </source>
</evidence>
<keyword evidence="4 10" id="KW-1133">Transmembrane helix</keyword>
<feature type="region of interest" description="Disordered" evidence="11">
    <location>
        <begin position="1"/>
        <end position="31"/>
    </location>
</feature>
<dbReference type="PANTHER" id="PTHR28259">
    <property type="entry name" value="FLUORIDE EXPORT PROTEIN 1-RELATED"/>
    <property type="match status" value="1"/>
</dbReference>
<reference evidence="12 13" key="1">
    <citation type="submission" date="2020-05" db="EMBL/GenBank/DDBJ databases">
        <title>Genome Sequencing of Type Strains.</title>
        <authorList>
            <person name="Lemaire J.F."/>
            <person name="Inderbitzin P."/>
            <person name="Gregorio O.A."/>
            <person name="Collins S.B."/>
            <person name="Wespe N."/>
            <person name="Knight-Connoni V."/>
        </authorList>
    </citation>
    <scope>NUCLEOTIDE SEQUENCE [LARGE SCALE GENOMIC DNA]</scope>
    <source>
        <strain evidence="12 13">ATCC 19096</strain>
    </source>
</reference>
<keyword evidence="10" id="KW-0813">Transport</keyword>
<evidence type="ECO:0000256" key="1">
    <source>
        <dbReference type="ARBA" id="ARBA00004651"/>
    </source>
</evidence>
<evidence type="ECO:0000256" key="9">
    <source>
        <dbReference type="ARBA" id="ARBA00049940"/>
    </source>
</evidence>
<keyword evidence="3 10" id="KW-0812">Transmembrane</keyword>
<evidence type="ECO:0000256" key="2">
    <source>
        <dbReference type="ARBA" id="ARBA00022475"/>
    </source>
</evidence>
<organism evidence="12 13">
    <name type="scientific">Curtobacterium pusillum</name>
    <dbReference type="NCBI Taxonomy" id="69373"/>
    <lineage>
        <taxon>Bacteria</taxon>
        <taxon>Bacillati</taxon>
        <taxon>Actinomycetota</taxon>
        <taxon>Actinomycetes</taxon>
        <taxon>Micrococcales</taxon>
        <taxon>Microbacteriaceae</taxon>
        <taxon>Curtobacterium</taxon>
    </lineage>
</organism>
<sequence>MVHDEPGRHLTDSGSIPIDPDIEVDETETRPARPPHLRWTYLAVVALGGAIGTAVRAALAAAFPAHDGISWVILAINVAGAFFLGLLLEALAHRGPDVGRRRRIRLFVGTGLLGGFTTYSTLTDDTARLLGDGHWGAGSGYAVLTAVLGLLAVVAGLWIAALVRPRGAGTGTRGAAR</sequence>
<keyword evidence="10" id="KW-0915">Sodium</keyword>
<accession>A0ABX2ME27</accession>
<dbReference type="Pfam" id="PF02537">
    <property type="entry name" value="CRCB"/>
    <property type="match status" value="1"/>
</dbReference>
<comment type="function">
    <text evidence="9 10">Fluoride-specific ion channel. Important for reducing fluoride concentration in the cell, thus reducing its toxicity.</text>
</comment>
<evidence type="ECO:0000256" key="3">
    <source>
        <dbReference type="ARBA" id="ARBA00022692"/>
    </source>
</evidence>
<evidence type="ECO:0000256" key="11">
    <source>
        <dbReference type="SAM" id="MobiDB-lite"/>
    </source>
</evidence>
<dbReference type="EMBL" id="JABMCE010000075">
    <property type="protein sequence ID" value="NUU14017.1"/>
    <property type="molecule type" value="Genomic_DNA"/>
</dbReference>
<keyword evidence="10" id="KW-0406">Ion transport</keyword>
<evidence type="ECO:0000256" key="6">
    <source>
        <dbReference type="ARBA" id="ARBA00023303"/>
    </source>
</evidence>
<dbReference type="InterPro" id="IPR003691">
    <property type="entry name" value="FluC"/>
</dbReference>
<name>A0ABX2ME27_9MICO</name>
<keyword evidence="2 10" id="KW-1003">Cell membrane</keyword>
<comment type="caution">
    <text evidence="12">The sequence shown here is derived from an EMBL/GenBank/DDBJ whole genome shotgun (WGS) entry which is preliminary data.</text>
</comment>
<feature type="binding site" evidence="10">
    <location>
        <position position="114"/>
    </location>
    <ligand>
        <name>Na(+)</name>
        <dbReference type="ChEBI" id="CHEBI:29101"/>
        <note>structural</note>
    </ligand>
</feature>
<feature type="transmembrane region" description="Helical" evidence="10">
    <location>
        <begin position="69"/>
        <end position="92"/>
    </location>
</feature>
<dbReference type="HAMAP" id="MF_00454">
    <property type="entry name" value="FluC"/>
    <property type="match status" value="1"/>
</dbReference>
<evidence type="ECO:0000256" key="5">
    <source>
        <dbReference type="ARBA" id="ARBA00023136"/>
    </source>
</evidence>
<evidence type="ECO:0000313" key="12">
    <source>
        <dbReference type="EMBL" id="NUU14017.1"/>
    </source>
</evidence>
<gene>
    <name evidence="10" type="primary">fluC</name>
    <name evidence="10" type="synonym">crcB</name>
    <name evidence="12" type="ORF">HP507_09275</name>
</gene>
<feature type="binding site" evidence="10">
    <location>
        <position position="117"/>
    </location>
    <ligand>
        <name>Na(+)</name>
        <dbReference type="ChEBI" id="CHEBI:29101"/>
        <note>structural</note>
    </ligand>
</feature>
<keyword evidence="10" id="KW-0479">Metal-binding</keyword>
<protein>
    <recommendedName>
        <fullName evidence="10">Fluoride-specific ion channel FluC</fullName>
    </recommendedName>
</protein>
<comment type="catalytic activity">
    <reaction evidence="8">
        <text>fluoride(in) = fluoride(out)</text>
        <dbReference type="Rhea" id="RHEA:76159"/>
        <dbReference type="ChEBI" id="CHEBI:17051"/>
    </reaction>
    <physiologicalReaction direction="left-to-right" evidence="8">
        <dbReference type="Rhea" id="RHEA:76160"/>
    </physiologicalReaction>
</comment>
<evidence type="ECO:0000256" key="4">
    <source>
        <dbReference type="ARBA" id="ARBA00022989"/>
    </source>
</evidence>
<evidence type="ECO:0000256" key="8">
    <source>
        <dbReference type="ARBA" id="ARBA00035585"/>
    </source>
</evidence>
<keyword evidence="13" id="KW-1185">Reference proteome</keyword>
<feature type="transmembrane region" description="Helical" evidence="10">
    <location>
        <begin position="104"/>
        <end position="122"/>
    </location>
</feature>
<proteinExistence type="inferred from homology"/>
<feature type="transmembrane region" description="Helical" evidence="10">
    <location>
        <begin position="39"/>
        <end position="63"/>
    </location>
</feature>
<keyword evidence="5 10" id="KW-0472">Membrane</keyword>
<evidence type="ECO:0000256" key="7">
    <source>
        <dbReference type="ARBA" id="ARBA00035120"/>
    </source>
</evidence>
<keyword evidence="6 10" id="KW-0407">Ion channel</keyword>
<feature type="transmembrane region" description="Helical" evidence="10">
    <location>
        <begin position="142"/>
        <end position="163"/>
    </location>
</feature>
<comment type="activity regulation">
    <text evidence="10">Na(+) is not transported, but it plays an essential structural role and its presence is essential for fluoride channel function.</text>
</comment>
<feature type="compositionally biased region" description="Basic and acidic residues" evidence="11">
    <location>
        <begin position="1"/>
        <end position="11"/>
    </location>
</feature>
<dbReference type="Proteomes" id="UP000573001">
    <property type="component" value="Unassembled WGS sequence"/>
</dbReference>
<comment type="subcellular location">
    <subcellularLocation>
        <location evidence="1 10">Cell membrane</location>
        <topology evidence="1 10">Multi-pass membrane protein</topology>
    </subcellularLocation>
</comment>